<comment type="caution">
    <text evidence="2">The sequence shown here is derived from an EMBL/GenBank/DDBJ whole genome shotgun (WGS) entry which is preliminary data.</text>
</comment>
<reference evidence="2" key="1">
    <citation type="journal article" date="2023" name="G3 (Bethesda)">
        <title>A reference genome for the long-term kleptoplast-retaining sea slug Elysia crispata morphotype clarki.</title>
        <authorList>
            <person name="Eastman K.E."/>
            <person name="Pendleton A.L."/>
            <person name="Shaikh M.A."/>
            <person name="Suttiyut T."/>
            <person name="Ogas R."/>
            <person name="Tomko P."/>
            <person name="Gavelis G."/>
            <person name="Widhalm J.R."/>
            <person name="Wisecaver J.H."/>
        </authorList>
    </citation>
    <scope>NUCLEOTIDE SEQUENCE</scope>
    <source>
        <strain evidence="2">ECLA1</strain>
    </source>
</reference>
<name>A0AAE1AB23_9GAST</name>
<evidence type="ECO:0000313" key="3">
    <source>
        <dbReference type="Proteomes" id="UP001283361"/>
    </source>
</evidence>
<evidence type="ECO:0000313" key="2">
    <source>
        <dbReference type="EMBL" id="KAK3784225.1"/>
    </source>
</evidence>
<feature type="region of interest" description="Disordered" evidence="1">
    <location>
        <begin position="51"/>
        <end position="96"/>
    </location>
</feature>
<organism evidence="2 3">
    <name type="scientific">Elysia crispata</name>
    <name type="common">lettuce slug</name>
    <dbReference type="NCBI Taxonomy" id="231223"/>
    <lineage>
        <taxon>Eukaryota</taxon>
        <taxon>Metazoa</taxon>
        <taxon>Spiralia</taxon>
        <taxon>Lophotrochozoa</taxon>
        <taxon>Mollusca</taxon>
        <taxon>Gastropoda</taxon>
        <taxon>Heterobranchia</taxon>
        <taxon>Euthyneura</taxon>
        <taxon>Panpulmonata</taxon>
        <taxon>Sacoglossa</taxon>
        <taxon>Placobranchoidea</taxon>
        <taxon>Plakobranchidae</taxon>
        <taxon>Elysia</taxon>
    </lineage>
</organism>
<keyword evidence="3" id="KW-1185">Reference proteome</keyword>
<accession>A0AAE1AB23</accession>
<protein>
    <submittedName>
        <fullName evidence="2">Uncharacterized protein</fullName>
    </submittedName>
</protein>
<gene>
    <name evidence="2" type="ORF">RRG08_055754</name>
</gene>
<feature type="compositionally biased region" description="Basic and acidic residues" evidence="1">
    <location>
        <begin position="73"/>
        <end position="96"/>
    </location>
</feature>
<dbReference type="AlphaFoldDB" id="A0AAE1AB23"/>
<sequence>MGSASAVNEHWVTAGDQLLHSTHQVGASICLLREVFRRNIKCHSFKLSPCTNSSPRYCEPHSQRFTSQGGSKSGERRTEGEIESARDADTEPTMKS</sequence>
<proteinExistence type="predicted"/>
<dbReference type="Proteomes" id="UP001283361">
    <property type="component" value="Unassembled WGS sequence"/>
</dbReference>
<dbReference type="EMBL" id="JAWDGP010002298">
    <property type="protein sequence ID" value="KAK3784225.1"/>
    <property type="molecule type" value="Genomic_DNA"/>
</dbReference>
<evidence type="ECO:0000256" key="1">
    <source>
        <dbReference type="SAM" id="MobiDB-lite"/>
    </source>
</evidence>